<evidence type="ECO:0000313" key="2">
    <source>
        <dbReference type="Proteomes" id="UP001183619"/>
    </source>
</evidence>
<name>A0ABU2BA73_9CORY</name>
<organism evidence="1 2">
    <name type="scientific">Corynebacterium felinum</name>
    <dbReference type="NCBI Taxonomy" id="131318"/>
    <lineage>
        <taxon>Bacteria</taxon>
        <taxon>Bacillati</taxon>
        <taxon>Actinomycetota</taxon>
        <taxon>Actinomycetes</taxon>
        <taxon>Mycobacteriales</taxon>
        <taxon>Corynebacteriaceae</taxon>
        <taxon>Corynebacterium</taxon>
    </lineage>
</organism>
<protein>
    <recommendedName>
        <fullName evidence="3">Transposase</fullName>
    </recommendedName>
</protein>
<dbReference type="Proteomes" id="UP001183619">
    <property type="component" value="Unassembled WGS sequence"/>
</dbReference>
<comment type="caution">
    <text evidence="1">The sequence shown here is derived from an EMBL/GenBank/DDBJ whole genome shotgun (WGS) entry which is preliminary data.</text>
</comment>
<accession>A0ABU2BA73</accession>
<evidence type="ECO:0000313" key="1">
    <source>
        <dbReference type="EMBL" id="MDR7355181.1"/>
    </source>
</evidence>
<reference evidence="1 2" key="1">
    <citation type="submission" date="2023-07" db="EMBL/GenBank/DDBJ databases">
        <title>Sequencing the genomes of 1000 actinobacteria strains.</title>
        <authorList>
            <person name="Klenk H.-P."/>
        </authorList>
    </citation>
    <scope>NUCLEOTIDE SEQUENCE [LARGE SCALE GENOMIC DNA]</scope>
    <source>
        <strain evidence="1 2">DSM 44508</strain>
    </source>
</reference>
<dbReference type="EMBL" id="JAVDYF010000001">
    <property type="protein sequence ID" value="MDR7355181.1"/>
    <property type="molecule type" value="Genomic_DNA"/>
</dbReference>
<evidence type="ECO:0008006" key="3">
    <source>
        <dbReference type="Google" id="ProtNLM"/>
    </source>
</evidence>
<proteinExistence type="predicted"/>
<sequence length="37" mass="4240">MKAGFFLFTPAYAMFLNIDHKRSWSRSGFSRVRGSLG</sequence>
<keyword evidence="2" id="KW-1185">Reference proteome</keyword>
<gene>
    <name evidence="1" type="ORF">J2S37_001719</name>
</gene>